<gene>
    <name evidence="3" type="ORF">LB941_07020</name>
</gene>
<accession>A0A9X2JMG7</accession>
<dbReference type="InterPro" id="IPR050300">
    <property type="entry name" value="GDXG_lipolytic_enzyme"/>
</dbReference>
<dbReference type="PANTHER" id="PTHR48081:SF6">
    <property type="entry name" value="PEPTIDASE S9 PROLYL OLIGOPEPTIDASE CATALYTIC DOMAIN-CONTAINING PROTEIN"/>
    <property type="match status" value="1"/>
</dbReference>
<keyword evidence="1 3" id="KW-0378">Hydrolase</keyword>
<comment type="caution">
    <text evidence="3">The sequence shown here is derived from an EMBL/GenBank/DDBJ whole genome shotgun (WGS) entry which is preliminary data.</text>
</comment>
<dbReference type="InterPro" id="IPR049492">
    <property type="entry name" value="BD-FAE-like_dom"/>
</dbReference>
<dbReference type="PANTHER" id="PTHR48081">
    <property type="entry name" value="AB HYDROLASE SUPERFAMILY PROTEIN C4A8.06C"/>
    <property type="match status" value="1"/>
</dbReference>
<name>A0A9X2JMG7_9LACO</name>
<dbReference type="AlphaFoldDB" id="A0A9X2JMG7"/>
<feature type="domain" description="BD-FAE-like" evidence="2">
    <location>
        <begin position="29"/>
        <end position="242"/>
    </location>
</feature>
<dbReference type="Proteomes" id="UP001139006">
    <property type="component" value="Unassembled WGS sequence"/>
</dbReference>
<dbReference type="SUPFAM" id="SSF53474">
    <property type="entry name" value="alpha/beta-Hydrolases"/>
    <property type="match status" value="1"/>
</dbReference>
<dbReference type="GO" id="GO:0016787">
    <property type="term" value="F:hydrolase activity"/>
    <property type="evidence" value="ECO:0007669"/>
    <property type="project" value="UniProtKB-KW"/>
</dbReference>
<dbReference type="InterPro" id="IPR029058">
    <property type="entry name" value="AB_hydrolase_fold"/>
</dbReference>
<dbReference type="Gene3D" id="3.40.50.1820">
    <property type="entry name" value="alpha/beta hydrolase"/>
    <property type="match status" value="1"/>
</dbReference>
<organism evidence="3 4">
    <name type="scientific">Ligilactobacillus ubinensis</name>
    <dbReference type="NCBI Taxonomy" id="2876789"/>
    <lineage>
        <taxon>Bacteria</taxon>
        <taxon>Bacillati</taxon>
        <taxon>Bacillota</taxon>
        <taxon>Bacilli</taxon>
        <taxon>Lactobacillales</taxon>
        <taxon>Lactobacillaceae</taxon>
        <taxon>Ligilactobacillus</taxon>
    </lineage>
</organism>
<dbReference type="EMBL" id="JAIULA010000012">
    <property type="protein sequence ID" value="MCP0887086.1"/>
    <property type="molecule type" value="Genomic_DNA"/>
</dbReference>
<dbReference type="RefSeq" id="WP_253360647.1">
    <property type="nucleotide sequence ID" value="NZ_JAIULA010000012.1"/>
</dbReference>
<dbReference type="Pfam" id="PF20434">
    <property type="entry name" value="BD-FAE"/>
    <property type="match status" value="1"/>
</dbReference>
<evidence type="ECO:0000259" key="2">
    <source>
        <dbReference type="Pfam" id="PF20434"/>
    </source>
</evidence>
<keyword evidence="4" id="KW-1185">Reference proteome</keyword>
<protein>
    <submittedName>
        <fullName evidence="3">Alpha/beta hydrolase</fullName>
    </submittedName>
</protein>
<proteinExistence type="predicted"/>
<evidence type="ECO:0000313" key="4">
    <source>
        <dbReference type="Proteomes" id="UP001139006"/>
    </source>
</evidence>
<reference evidence="3 4" key="1">
    <citation type="journal article" date="2023" name="Int. J. Syst. Evol. Microbiol.">
        <title>Ligilactobacillus ubinensis sp. nov., a novel species isolated from the wild ferment of a durian fruit (Durio zibethinus).</title>
        <authorList>
            <person name="Heng Y.C."/>
            <person name="Menon N."/>
            <person name="Chen B."/>
            <person name="Loo B.Z.L."/>
            <person name="Wong G.W.J."/>
            <person name="Lim A.C.H."/>
            <person name="Silvaraju S."/>
            <person name="Kittelmann S."/>
        </authorList>
    </citation>
    <scope>NUCLEOTIDE SEQUENCE [LARGE SCALE GENOMIC DNA]</scope>
    <source>
        <strain evidence="3 4">WILCCON 0076</strain>
    </source>
</reference>
<evidence type="ECO:0000256" key="1">
    <source>
        <dbReference type="ARBA" id="ARBA00022801"/>
    </source>
</evidence>
<sequence>MIEVTRRLNDRASLTLYMLDQEISYQVIKEHPTLIICPGGSYLFRAKKESEPVALTFLARGYNVVLLNYTTYFEERVDLKIDVPKVDSNSHYPQQLSELVQTLKILKELSVEYKLDLTRLFLLGFSAGGHIAASYAVHWNDYEYLNKIGIDGRDCLKLRGILLAYPMLTGDLGDMISKAKKDTSIKEQLPYLNNAIYGTEQPTLVQKEELNLIHQINKTIPPTFLWQSLQDEVTPVSDSLKWMVKLTELNIECESHFFGSGKHGMGLANSIAAKNSSDEDIACSKWVELADLWMKRHDYINIVEEA</sequence>
<evidence type="ECO:0000313" key="3">
    <source>
        <dbReference type="EMBL" id="MCP0887086.1"/>
    </source>
</evidence>